<gene>
    <name evidence="2" type="ORF">SAMN05421855_1152</name>
</gene>
<sequence>MRNIYWILIFISSQSFSQNSEWRGYKLDSLAEFQLPSQNANLFDSIDNGIKIYELSAKFNGINYVGSKSKVEQFILPSNKTELTELYNDAIFQIAKSFPNSIETKTDIVRNGYQGLKYILLDENNIPLYSAELYLLEDNLFMFYCINDAKDGSVESDYFFKSILLVEKKGAEQITGDSSFLKMIKLFKIEIIVILGIIGLIVVLIIRNRKKTA</sequence>
<keyword evidence="1" id="KW-0472">Membrane</keyword>
<keyword evidence="1" id="KW-1133">Transmembrane helix</keyword>
<feature type="transmembrane region" description="Helical" evidence="1">
    <location>
        <begin position="186"/>
        <end position="206"/>
    </location>
</feature>
<dbReference type="Proteomes" id="UP000199321">
    <property type="component" value="Unassembled WGS sequence"/>
</dbReference>
<dbReference type="RefSeq" id="WP_093145466.1">
    <property type="nucleotide sequence ID" value="NZ_BMWO01000005.1"/>
</dbReference>
<evidence type="ECO:0000313" key="2">
    <source>
        <dbReference type="EMBL" id="SDF24650.1"/>
    </source>
</evidence>
<evidence type="ECO:0000313" key="3">
    <source>
        <dbReference type="Proteomes" id="UP000199321"/>
    </source>
</evidence>
<protein>
    <submittedName>
        <fullName evidence="2">Uncharacterized protein</fullName>
    </submittedName>
</protein>
<keyword evidence="3" id="KW-1185">Reference proteome</keyword>
<organism evidence="2 3">
    <name type="scientific">Ulvibacter litoralis</name>
    <dbReference type="NCBI Taxonomy" id="227084"/>
    <lineage>
        <taxon>Bacteria</taxon>
        <taxon>Pseudomonadati</taxon>
        <taxon>Bacteroidota</taxon>
        <taxon>Flavobacteriia</taxon>
        <taxon>Flavobacteriales</taxon>
        <taxon>Flavobacteriaceae</taxon>
        <taxon>Ulvibacter</taxon>
    </lineage>
</organism>
<dbReference type="EMBL" id="FNBA01000015">
    <property type="protein sequence ID" value="SDF24650.1"/>
    <property type="molecule type" value="Genomic_DNA"/>
</dbReference>
<dbReference type="STRING" id="227084.SAMN05421855_1152"/>
<name>A0A1G7JIA2_9FLAO</name>
<accession>A0A1G7JIA2</accession>
<dbReference type="AlphaFoldDB" id="A0A1G7JIA2"/>
<reference evidence="2 3" key="1">
    <citation type="submission" date="2016-10" db="EMBL/GenBank/DDBJ databases">
        <authorList>
            <person name="de Groot N.N."/>
        </authorList>
    </citation>
    <scope>NUCLEOTIDE SEQUENCE [LARGE SCALE GENOMIC DNA]</scope>
    <source>
        <strain evidence="2 3">DSM 16195</strain>
    </source>
</reference>
<evidence type="ECO:0000256" key="1">
    <source>
        <dbReference type="SAM" id="Phobius"/>
    </source>
</evidence>
<proteinExistence type="predicted"/>
<keyword evidence="1" id="KW-0812">Transmembrane</keyword>
<dbReference type="OrthoDB" id="1439331at2"/>